<dbReference type="InterPro" id="IPR014284">
    <property type="entry name" value="RNA_pol_sigma-70_dom"/>
</dbReference>
<dbReference type="Pfam" id="PF08281">
    <property type="entry name" value="Sigma70_r4_2"/>
    <property type="match status" value="1"/>
</dbReference>
<evidence type="ECO:0000256" key="5">
    <source>
        <dbReference type="ARBA" id="ARBA00023163"/>
    </source>
</evidence>
<evidence type="ECO:0000259" key="7">
    <source>
        <dbReference type="Pfam" id="PF08281"/>
    </source>
</evidence>
<name>A0A652YNJ5_NOCGL</name>
<dbReference type="AlphaFoldDB" id="A0A652YNJ5"/>
<dbReference type="GO" id="GO:0016987">
    <property type="term" value="F:sigma factor activity"/>
    <property type="evidence" value="ECO:0007669"/>
    <property type="project" value="UniProtKB-KW"/>
</dbReference>
<dbReference type="InterPro" id="IPR013249">
    <property type="entry name" value="RNA_pol_sigma70_r4_t2"/>
</dbReference>
<dbReference type="InterPro" id="IPR013325">
    <property type="entry name" value="RNA_pol_sigma_r2"/>
</dbReference>
<comment type="similarity">
    <text evidence="1">Belongs to the sigma-70 factor family. ECF subfamily.</text>
</comment>
<accession>A0A652YNJ5</accession>
<evidence type="ECO:0000256" key="3">
    <source>
        <dbReference type="ARBA" id="ARBA00023082"/>
    </source>
</evidence>
<dbReference type="SUPFAM" id="SSF88659">
    <property type="entry name" value="Sigma3 and sigma4 domains of RNA polymerase sigma factors"/>
    <property type="match status" value="1"/>
</dbReference>
<reference evidence="8" key="1">
    <citation type="submission" date="2019-07" db="EMBL/GenBank/DDBJ databases">
        <title>Genomic Encyclopedia of Type Strains, Phase IV (KMG-IV): sequencing the most valuable type-strain genomes for metagenomic binning, comparative biology and taxonomic classification.</title>
        <authorList>
            <person name="Goeker M."/>
        </authorList>
    </citation>
    <scope>NUCLEOTIDE SEQUENCE</scope>
    <source>
        <strain evidence="8">DSM 44596</strain>
    </source>
</reference>
<dbReference type="PANTHER" id="PTHR43133:SF50">
    <property type="entry name" value="ECF RNA POLYMERASE SIGMA FACTOR SIGM"/>
    <property type="match status" value="1"/>
</dbReference>
<sequence length="193" mass="21288">MHTYRGGTGGEVTDVELLTAHVAGDPHAFRELLTRHQDHLWHVARRTSYSDEDASDALQEGLLSAHRNASKFRRDAAVRSWLHAIVVNACLDRIRRNKSRQAFSLSADNVEEPRDSHDHVEAVDMRMTVDQALALLPPEQRAAVVAVDMEGYPVAEAAIRLGIPVGTVKSRCARARKRLAAELAELGGQGNRS</sequence>
<dbReference type="CDD" id="cd06171">
    <property type="entry name" value="Sigma70_r4"/>
    <property type="match status" value="1"/>
</dbReference>
<protein>
    <submittedName>
        <fullName evidence="8">RNA polymerase ECF family sigma subunit</fullName>
    </submittedName>
</protein>
<evidence type="ECO:0000313" key="8">
    <source>
        <dbReference type="EMBL" id="TYQ03687.1"/>
    </source>
</evidence>
<dbReference type="InterPro" id="IPR007627">
    <property type="entry name" value="RNA_pol_sigma70_r2"/>
</dbReference>
<comment type="caution">
    <text evidence="8">The sequence shown here is derived from an EMBL/GenBank/DDBJ whole genome shotgun (WGS) entry which is preliminary data.</text>
</comment>
<dbReference type="EMBL" id="VNIQ01000004">
    <property type="protein sequence ID" value="TYQ03687.1"/>
    <property type="molecule type" value="Genomic_DNA"/>
</dbReference>
<keyword evidence="5" id="KW-0804">Transcription</keyword>
<keyword evidence="4" id="KW-0238">DNA-binding</keyword>
<gene>
    <name evidence="8" type="ORF">FNL38_10452</name>
</gene>
<proteinExistence type="inferred from homology"/>
<keyword evidence="2" id="KW-0805">Transcription regulation</keyword>
<keyword evidence="3" id="KW-0731">Sigma factor</keyword>
<dbReference type="Pfam" id="PF04542">
    <property type="entry name" value="Sigma70_r2"/>
    <property type="match status" value="1"/>
</dbReference>
<organism evidence="8">
    <name type="scientific">Nocardia globerula</name>
    <dbReference type="NCBI Taxonomy" id="1818"/>
    <lineage>
        <taxon>Bacteria</taxon>
        <taxon>Bacillati</taxon>
        <taxon>Actinomycetota</taxon>
        <taxon>Actinomycetes</taxon>
        <taxon>Mycobacteriales</taxon>
        <taxon>Nocardiaceae</taxon>
        <taxon>Nocardia</taxon>
    </lineage>
</organism>
<dbReference type="GO" id="GO:0006352">
    <property type="term" value="P:DNA-templated transcription initiation"/>
    <property type="evidence" value="ECO:0007669"/>
    <property type="project" value="InterPro"/>
</dbReference>
<feature type="domain" description="RNA polymerase sigma factor 70 region 4 type 2" evidence="7">
    <location>
        <begin position="127"/>
        <end position="179"/>
    </location>
</feature>
<dbReference type="InterPro" id="IPR039425">
    <property type="entry name" value="RNA_pol_sigma-70-like"/>
</dbReference>
<evidence type="ECO:0000256" key="1">
    <source>
        <dbReference type="ARBA" id="ARBA00010641"/>
    </source>
</evidence>
<dbReference type="NCBIfam" id="NF007225">
    <property type="entry name" value="PRK09643.1"/>
    <property type="match status" value="1"/>
</dbReference>
<dbReference type="Gene3D" id="1.10.10.10">
    <property type="entry name" value="Winged helix-like DNA-binding domain superfamily/Winged helix DNA-binding domain"/>
    <property type="match status" value="1"/>
</dbReference>
<feature type="domain" description="RNA polymerase sigma-70 region 2" evidence="6">
    <location>
        <begin position="32"/>
        <end position="99"/>
    </location>
</feature>
<evidence type="ECO:0000256" key="4">
    <source>
        <dbReference type="ARBA" id="ARBA00023125"/>
    </source>
</evidence>
<dbReference type="SUPFAM" id="SSF88946">
    <property type="entry name" value="Sigma2 domain of RNA polymerase sigma factors"/>
    <property type="match status" value="1"/>
</dbReference>
<dbReference type="GO" id="GO:0003677">
    <property type="term" value="F:DNA binding"/>
    <property type="evidence" value="ECO:0007669"/>
    <property type="project" value="UniProtKB-KW"/>
</dbReference>
<dbReference type="PANTHER" id="PTHR43133">
    <property type="entry name" value="RNA POLYMERASE ECF-TYPE SIGMA FACTO"/>
    <property type="match status" value="1"/>
</dbReference>
<dbReference type="Gene3D" id="1.10.1740.10">
    <property type="match status" value="1"/>
</dbReference>
<evidence type="ECO:0000259" key="6">
    <source>
        <dbReference type="Pfam" id="PF04542"/>
    </source>
</evidence>
<dbReference type="InterPro" id="IPR013324">
    <property type="entry name" value="RNA_pol_sigma_r3/r4-like"/>
</dbReference>
<dbReference type="NCBIfam" id="TIGR02937">
    <property type="entry name" value="sigma70-ECF"/>
    <property type="match status" value="1"/>
</dbReference>
<evidence type="ECO:0000256" key="2">
    <source>
        <dbReference type="ARBA" id="ARBA00023015"/>
    </source>
</evidence>
<dbReference type="InterPro" id="IPR036388">
    <property type="entry name" value="WH-like_DNA-bd_sf"/>
</dbReference>